<reference evidence="2 3" key="1">
    <citation type="submission" date="2019-08" db="EMBL/GenBank/DDBJ databases">
        <title>Deep-cultivation of Planctomycetes and their phenomic and genomic characterization uncovers novel biology.</title>
        <authorList>
            <person name="Wiegand S."/>
            <person name="Jogler M."/>
            <person name="Boedeker C."/>
            <person name="Pinto D."/>
            <person name="Vollmers J."/>
            <person name="Rivas-Marin E."/>
            <person name="Kohn T."/>
            <person name="Peeters S.H."/>
            <person name="Heuer A."/>
            <person name="Rast P."/>
            <person name="Oberbeckmann S."/>
            <person name="Bunk B."/>
            <person name="Jeske O."/>
            <person name="Meyerdierks A."/>
            <person name="Storesund J.E."/>
            <person name="Kallscheuer N."/>
            <person name="Luecker S."/>
            <person name="Lage O.M."/>
            <person name="Pohl T."/>
            <person name="Merkel B.J."/>
            <person name="Hornburger P."/>
            <person name="Mueller R.-W."/>
            <person name="Bruemmer F."/>
            <person name="Labrenz M."/>
            <person name="Spormann A.M."/>
            <person name="Op den Camp H."/>
            <person name="Overmann J."/>
            <person name="Amann R."/>
            <person name="Jetten M.S.M."/>
            <person name="Mascher T."/>
            <person name="Medema M.H."/>
            <person name="Devos D.P."/>
            <person name="Kaster A.-K."/>
            <person name="Ovreas L."/>
            <person name="Rohde M."/>
            <person name="Galperin M.Y."/>
            <person name="Jogler C."/>
        </authorList>
    </citation>
    <scope>NUCLEOTIDE SEQUENCE [LARGE SCALE GENOMIC DNA]</scope>
    <source>
        <strain evidence="2 3">FC18</strain>
    </source>
</reference>
<dbReference type="InterPro" id="IPR021908">
    <property type="entry name" value="YfbK_C"/>
</dbReference>
<dbReference type="InterPro" id="IPR022156">
    <property type="entry name" value="Uncharacterised_YfbK_N"/>
</dbReference>
<dbReference type="AlphaFoldDB" id="A0A5B9PBG9"/>
<dbReference type="InterPro" id="IPR036465">
    <property type="entry name" value="vWFA_dom_sf"/>
</dbReference>
<proteinExistence type="predicted"/>
<dbReference type="OrthoDB" id="9805121at2"/>
<dbReference type="SUPFAM" id="SSF53300">
    <property type="entry name" value="vWA-like"/>
    <property type="match status" value="1"/>
</dbReference>
<dbReference type="PROSITE" id="PS50234">
    <property type="entry name" value="VWFA"/>
    <property type="match status" value="1"/>
</dbReference>
<dbReference type="RefSeq" id="WP_075085538.1">
    <property type="nucleotide sequence ID" value="NZ_CP042912.1"/>
</dbReference>
<dbReference type="Gene3D" id="3.40.50.410">
    <property type="entry name" value="von Willebrand factor, type A domain"/>
    <property type="match status" value="1"/>
</dbReference>
<organism evidence="2 3">
    <name type="scientific">Mariniblastus fucicola</name>
    <dbReference type="NCBI Taxonomy" id="980251"/>
    <lineage>
        <taxon>Bacteria</taxon>
        <taxon>Pseudomonadati</taxon>
        <taxon>Planctomycetota</taxon>
        <taxon>Planctomycetia</taxon>
        <taxon>Pirellulales</taxon>
        <taxon>Pirellulaceae</taxon>
        <taxon>Mariniblastus</taxon>
    </lineage>
</organism>
<dbReference type="InterPro" id="IPR002035">
    <property type="entry name" value="VWF_A"/>
</dbReference>
<sequence>MRAFSFVLLLGLSSVALVLIGCDGEVREAARRPTSDHSYAAPMSIVANHDGIVANEGFNTESYDIIDENEFVDSMTNPKSTFSIDVDTASYSNVRRMISEGSMPPKGAVRIEELVNYFDYNYQGPKQGDHPFSVHTDIGKCPWNEENQLVRIALKGKTYPQSKRPDCNLVFLLDVSGSMNSPRKLPLVKSAMRMLVENLDRRDQIAIVVYAGSSGVVLPSTPASSAKEILEAMERLEAGGSTNGGEGINLAYMIAAESFIEDGVNRVILCTDGDFNVGTTNRSSLVSLIEDKARSGISLSVLGFGTGNLKDDTMESLADRGNGNYAYIDSQLEARKALVEQINGTLITIAKDVKIQVDFNPARVSNYRLIGYENRMLENEDFADDKKDAGEIGAGHTVTALYEIVPPGGKSLARKDAESEFVESSLKPDAANSDTVLKVNLRYKLPDESESQTFSVALDRSVSEPVAIPSGDFQFAASVAAYGMLLRDSKFKGDVDWEWVVNAANESLGEDRNGYRSEFVKLARQASVLE</sequence>
<dbReference type="CDD" id="cd01465">
    <property type="entry name" value="vWA_subgroup"/>
    <property type="match status" value="1"/>
</dbReference>
<dbReference type="Proteomes" id="UP000322214">
    <property type="component" value="Chromosome"/>
</dbReference>
<dbReference type="SMART" id="SM00327">
    <property type="entry name" value="VWA"/>
    <property type="match status" value="1"/>
</dbReference>
<dbReference type="Pfam" id="PF12034">
    <property type="entry name" value="YfbK_C"/>
    <property type="match status" value="1"/>
</dbReference>
<dbReference type="InterPro" id="IPR051266">
    <property type="entry name" value="CLCR"/>
</dbReference>
<name>A0A5B9PBG9_9BACT</name>
<dbReference type="Pfam" id="PF12450">
    <property type="entry name" value="vWF_A"/>
    <property type="match status" value="1"/>
</dbReference>
<dbReference type="EMBL" id="CP042912">
    <property type="protein sequence ID" value="QEG21866.1"/>
    <property type="molecule type" value="Genomic_DNA"/>
</dbReference>
<evidence type="ECO:0000259" key="1">
    <source>
        <dbReference type="PROSITE" id="PS50234"/>
    </source>
</evidence>
<evidence type="ECO:0000313" key="2">
    <source>
        <dbReference type="EMBL" id="QEG21866.1"/>
    </source>
</evidence>
<feature type="domain" description="VWFA" evidence="1">
    <location>
        <begin position="168"/>
        <end position="342"/>
    </location>
</feature>
<keyword evidence="3" id="KW-1185">Reference proteome</keyword>
<dbReference type="PANTHER" id="PTHR10579">
    <property type="entry name" value="CALCIUM-ACTIVATED CHLORIDE CHANNEL REGULATOR"/>
    <property type="match status" value="1"/>
</dbReference>
<dbReference type="STRING" id="980251.GCA_001642875_03328"/>
<accession>A0A5B9PBG9</accession>
<evidence type="ECO:0000313" key="3">
    <source>
        <dbReference type="Proteomes" id="UP000322214"/>
    </source>
</evidence>
<dbReference type="PANTHER" id="PTHR10579:SF43">
    <property type="entry name" value="ZINC FINGER (C3HC4-TYPE RING FINGER) FAMILY PROTEIN"/>
    <property type="match status" value="1"/>
</dbReference>
<protein>
    <submittedName>
        <fullName evidence="2">von Willebrand factor</fullName>
    </submittedName>
</protein>
<dbReference type="PROSITE" id="PS51257">
    <property type="entry name" value="PROKAR_LIPOPROTEIN"/>
    <property type="match status" value="1"/>
</dbReference>
<gene>
    <name evidence="2" type="ORF">MFFC18_17270</name>
</gene>
<dbReference type="Pfam" id="PF00092">
    <property type="entry name" value="VWA"/>
    <property type="match status" value="1"/>
</dbReference>
<dbReference type="KEGG" id="mff:MFFC18_17270"/>